<dbReference type="CDD" id="cd00761">
    <property type="entry name" value="Glyco_tranf_GTA_type"/>
    <property type="match status" value="1"/>
</dbReference>
<dbReference type="InterPro" id="IPR001173">
    <property type="entry name" value="Glyco_trans_2-like"/>
</dbReference>
<dbReference type="PANTHER" id="PTHR43685:SF2">
    <property type="entry name" value="GLYCOSYLTRANSFERASE 2-LIKE DOMAIN-CONTAINING PROTEIN"/>
    <property type="match status" value="1"/>
</dbReference>
<organism evidence="2 3">
    <name type="scientific">Solirubrobacter deserti</name>
    <dbReference type="NCBI Taxonomy" id="2282478"/>
    <lineage>
        <taxon>Bacteria</taxon>
        <taxon>Bacillati</taxon>
        <taxon>Actinomycetota</taxon>
        <taxon>Thermoleophilia</taxon>
        <taxon>Solirubrobacterales</taxon>
        <taxon>Solirubrobacteraceae</taxon>
        <taxon>Solirubrobacter</taxon>
    </lineage>
</organism>
<feature type="domain" description="Glycosyltransferase 2-like" evidence="1">
    <location>
        <begin position="3"/>
        <end position="98"/>
    </location>
</feature>
<dbReference type="Proteomes" id="UP001147700">
    <property type="component" value="Unassembled WGS sequence"/>
</dbReference>
<dbReference type="Gene3D" id="3.90.550.10">
    <property type="entry name" value="Spore Coat Polysaccharide Biosynthesis Protein SpsA, Chain A"/>
    <property type="match status" value="1"/>
</dbReference>
<evidence type="ECO:0000259" key="1">
    <source>
        <dbReference type="Pfam" id="PF00535"/>
    </source>
</evidence>
<name>A0ABT4RJC9_9ACTN</name>
<evidence type="ECO:0000313" key="3">
    <source>
        <dbReference type="Proteomes" id="UP001147700"/>
    </source>
</evidence>
<sequence length="538" mass="59252">MISVLMPVYAQAAFLPRALASLHAQDHTDWELVVIDDGSPEPVDVDGARLIRHVENRGLGAALNTGLDAAQGDVIAYLPADDVFHAHHLSTLLALLDRAALARTGEGPLQLVQVAHRRTGHRWVERAELESDDLERLFFARLQPRASDPAPTSTWTEHPGQRHRVLRPSQDGGLNTFRRRYRARGPLHLEAEGRLVADERRRYAPFAHHEPAPPKLRVLLAGELGYNPERILALETRGCDLSGLWIDDPLGFMAVGPLAFGNVTDVDDWRDAKPDVIYALLNWRAVPLAHRLLDNGVPLVFHFKEAPQRCLARGDWPLLVDVLARADTVILASPEERDWLLASLPQLDPARFHAMDGDLPKREWLDATPSTPTGDGLDTVLLGRPYGFDAALYEALAARGIRVHHEQTLQPHEWVSALSRYDAGWLHPVAPRNGGDPHAAAWDDLNLPARLPTLVAAGLPLIAPRGGQHEISAVGRLATELGCGVLYEDLDDLAAQLRDTTAMQGRGAAAWGARETQTFDHHADQLVRWLQAAAGRTP</sequence>
<keyword evidence="3" id="KW-1185">Reference proteome</keyword>
<proteinExistence type="predicted"/>
<accession>A0ABT4RJC9</accession>
<reference evidence="2" key="1">
    <citation type="submission" date="2022-10" db="EMBL/GenBank/DDBJ databases">
        <title>The WGS of Solirubrobacter sp. CPCC 204708.</title>
        <authorList>
            <person name="Jiang Z."/>
        </authorList>
    </citation>
    <scope>NUCLEOTIDE SEQUENCE</scope>
    <source>
        <strain evidence="2">CPCC 204708</strain>
    </source>
</reference>
<dbReference type="EMBL" id="JAPCID010000017">
    <property type="protein sequence ID" value="MDA0138618.1"/>
    <property type="molecule type" value="Genomic_DNA"/>
</dbReference>
<evidence type="ECO:0000313" key="2">
    <source>
        <dbReference type="EMBL" id="MDA0138618.1"/>
    </source>
</evidence>
<dbReference type="InterPro" id="IPR029044">
    <property type="entry name" value="Nucleotide-diphossugar_trans"/>
</dbReference>
<protein>
    <submittedName>
        <fullName evidence="2">Glycosyltransferase family 2 protein</fullName>
    </submittedName>
</protein>
<dbReference type="SUPFAM" id="SSF53448">
    <property type="entry name" value="Nucleotide-diphospho-sugar transferases"/>
    <property type="match status" value="1"/>
</dbReference>
<dbReference type="PANTHER" id="PTHR43685">
    <property type="entry name" value="GLYCOSYLTRANSFERASE"/>
    <property type="match status" value="1"/>
</dbReference>
<comment type="caution">
    <text evidence="2">The sequence shown here is derived from an EMBL/GenBank/DDBJ whole genome shotgun (WGS) entry which is preliminary data.</text>
</comment>
<dbReference type="InterPro" id="IPR050834">
    <property type="entry name" value="Glycosyltransf_2"/>
</dbReference>
<dbReference type="RefSeq" id="WP_202955298.1">
    <property type="nucleotide sequence ID" value="NZ_JAPCID010000017.1"/>
</dbReference>
<dbReference type="Pfam" id="PF00535">
    <property type="entry name" value="Glycos_transf_2"/>
    <property type="match status" value="1"/>
</dbReference>
<gene>
    <name evidence="2" type="ORF">OJ962_14035</name>
</gene>